<accession>A0ABT6W388</accession>
<dbReference type="Gene3D" id="3.30.420.590">
    <property type="match status" value="1"/>
</dbReference>
<evidence type="ECO:0000256" key="1">
    <source>
        <dbReference type="SAM" id="Phobius"/>
    </source>
</evidence>
<sequence>MPDIDPADQGVPDAVLRRWKRRPARPGAARRGRPGPLVWGAGALGFVLAAGGVGGFLVHRGPDRAPHTVRAATGAGRAAVATGPLNILLIGTDSRIGPGRRYGDTSHHPDTAVLAHVAPGWGGATAMSILRGPST</sequence>
<keyword evidence="1" id="KW-0812">Transmembrane</keyword>
<gene>
    <name evidence="2" type="ORF">POF43_021225</name>
</gene>
<dbReference type="RefSeq" id="WP_271324635.1">
    <property type="nucleotide sequence ID" value="NZ_JAAGKO020000032.1"/>
</dbReference>
<keyword evidence="3" id="KW-1185">Reference proteome</keyword>
<comment type="caution">
    <text evidence="2">The sequence shown here is derived from an EMBL/GenBank/DDBJ whole genome shotgun (WGS) entry which is preliminary data.</text>
</comment>
<dbReference type="EMBL" id="JAAGKO020000032">
    <property type="protein sequence ID" value="MDI5965213.1"/>
    <property type="molecule type" value="Genomic_DNA"/>
</dbReference>
<evidence type="ECO:0000313" key="3">
    <source>
        <dbReference type="Proteomes" id="UP001156398"/>
    </source>
</evidence>
<organism evidence="2 3">
    <name type="scientific">Streptantibioticus silvisoli</name>
    <dbReference type="NCBI Taxonomy" id="2705255"/>
    <lineage>
        <taxon>Bacteria</taxon>
        <taxon>Bacillati</taxon>
        <taxon>Actinomycetota</taxon>
        <taxon>Actinomycetes</taxon>
        <taxon>Kitasatosporales</taxon>
        <taxon>Streptomycetaceae</taxon>
        <taxon>Streptantibioticus</taxon>
    </lineage>
</organism>
<feature type="transmembrane region" description="Helical" evidence="1">
    <location>
        <begin position="37"/>
        <end position="58"/>
    </location>
</feature>
<name>A0ABT6W388_9ACTN</name>
<proteinExistence type="predicted"/>
<reference evidence="2 3" key="1">
    <citation type="submission" date="2023-05" db="EMBL/GenBank/DDBJ databases">
        <title>Streptantibioticus silvisoli sp. nov., acidotolerant actinomycetes 1 from pine litter.</title>
        <authorList>
            <person name="Swiecimska M."/>
            <person name="Golinska P."/>
            <person name="Sangal V."/>
            <person name="Wachnowicz B."/>
            <person name="Goodfellow M."/>
        </authorList>
    </citation>
    <scope>NUCLEOTIDE SEQUENCE [LARGE SCALE GENOMIC DNA]</scope>
    <source>
        <strain evidence="2 3">SL54</strain>
    </source>
</reference>
<keyword evidence="1" id="KW-0472">Membrane</keyword>
<evidence type="ECO:0008006" key="4">
    <source>
        <dbReference type="Google" id="ProtNLM"/>
    </source>
</evidence>
<protein>
    <recommendedName>
        <fullName evidence="4">LytR family transcriptional regulator</fullName>
    </recommendedName>
</protein>
<evidence type="ECO:0000313" key="2">
    <source>
        <dbReference type="EMBL" id="MDI5965213.1"/>
    </source>
</evidence>
<keyword evidence="1" id="KW-1133">Transmembrane helix</keyword>
<dbReference type="Proteomes" id="UP001156398">
    <property type="component" value="Unassembled WGS sequence"/>
</dbReference>